<organism evidence="2 3">
    <name type="scientific">Nepenthes gracilis</name>
    <name type="common">Slender pitcher plant</name>
    <dbReference type="NCBI Taxonomy" id="150966"/>
    <lineage>
        <taxon>Eukaryota</taxon>
        <taxon>Viridiplantae</taxon>
        <taxon>Streptophyta</taxon>
        <taxon>Embryophyta</taxon>
        <taxon>Tracheophyta</taxon>
        <taxon>Spermatophyta</taxon>
        <taxon>Magnoliopsida</taxon>
        <taxon>eudicotyledons</taxon>
        <taxon>Gunneridae</taxon>
        <taxon>Pentapetalae</taxon>
        <taxon>Caryophyllales</taxon>
        <taxon>Nepenthaceae</taxon>
        <taxon>Nepenthes</taxon>
    </lineage>
</organism>
<dbReference type="AlphaFoldDB" id="A0AAD3T4V4"/>
<dbReference type="EMBL" id="BSYO01000025">
    <property type="protein sequence ID" value="GMH23035.1"/>
    <property type="molecule type" value="Genomic_DNA"/>
</dbReference>
<reference evidence="2" key="1">
    <citation type="submission" date="2023-05" db="EMBL/GenBank/DDBJ databases">
        <title>Nepenthes gracilis genome sequencing.</title>
        <authorList>
            <person name="Fukushima K."/>
        </authorList>
    </citation>
    <scope>NUCLEOTIDE SEQUENCE</scope>
    <source>
        <strain evidence="2">SING2019-196</strain>
    </source>
</reference>
<name>A0AAD3T4V4_NEPGR</name>
<gene>
    <name evidence="2" type="ORF">Nepgr_024878</name>
</gene>
<proteinExistence type="predicted"/>
<evidence type="ECO:0000313" key="3">
    <source>
        <dbReference type="Proteomes" id="UP001279734"/>
    </source>
</evidence>
<evidence type="ECO:0000313" key="2">
    <source>
        <dbReference type="EMBL" id="GMH23035.1"/>
    </source>
</evidence>
<feature type="compositionally biased region" description="Polar residues" evidence="1">
    <location>
        <begin position="29"/>
        <end position="40"/>
    </location>
</feature>
<feature type="compositionally biased region" description="Basic residues" evidence="1">
    <location>
        <begin position="1"/>
        <end position="16"/>
    </location>
</feature>
<accession>A0AAD3T4V4</accession>
<dbReference type="Proteomes" id="UP001279734">
    <property type="component" value="Unassembled WGS sequence"/>
</dbReference>
<feature type="region of interest" description="Disordered" evidence="1">
    <location>
        <begin position="1"/>
        <end position="62"/>
    </location>
</feature>
<sequence length="94" mass="10905">MGRIHRIKLARGRRRSGSPTTIPVDPTHLLNQEAVSQSKARSPLWSKAKLPPHRSNEKERVKKISRREDEALKMELNQLRRLKWLKAEAATMKC</sequence>
<keyword evidence="3" id="KW-1185">Reference proteome</keyword>
<comment type="caution">
    <text evidence="2">The sequence shown here is derived from an EMBL/GenBank/DDBJ whole genome shotgun (WGS) entry which is preliminary data.</text>
</comment>
<evidence type="ECO:0000256" key="1">
    <source>
        <dbReference type="SAM" id="MobiDB-lite"/>
    </source>
</evidence>
<protein>
    <submittedName>
        <fullName evidence="2">Uncharacterized protein</fullName>
    </submittedName>
</protein>